<evidence type="ECO:0000313" key="2">
    <source>
        <dbReference type="EMBL" id="TXC81893.1"/>
    </source>
</evidence>
<dbReference type="RefSeq" id="WP_146950670.1">
    <property type="nucleotide sequence ID" value="NZ_VOQF01000022.1"/>
</dbReference>
<gene>
    <name evidence="2" type="ORF">FS935_21350</name>
</gene>
<dbReference type="EMBL" id="VOQF01000022">
    <property type="protein sequence ID" value="TXC81893.1"/>
    <property type="molecule type" value="Genomic_DNA"/>
</dbReference>
<dbReference type="PANTHER" id="PTHR43792:SF13">
    <property type="entry name" value="ACETYLTRANSFERASE"/>
    <property type="match status" value="1"/>
</dbReference>
<evidence type="ECO:0000313" key="3">
    <source>
        <dbReference type="Proteomes" id="UP000321363"/>
    </source>
</evidence>
<dbReference type="GO" id="GO:0016747">
    <property type="term" value="F:acyltransferase activity, transferring groups other than amino-acyl groups"/>
    <property type="evidence" value="ECO:0007669"/>
    <property type="project" value="InterPro"/>
</dbReference>
<dbReference type="AlphaFoldDB" id="A0A5C6V908"/>
<dbReference type="Pfam" id="PF13302">
    <property type="entry name" value="Acetyltransf_3"/>
    <property type="match status" value="1"/>
</dbReference>
<dbReference type="OrthoDB" id="452315at2"/>
<dbReference type="InterPro" id="IPR051531">
    <property type="entry name" value="N-acetyltransferase"/>
</dbReference>
<dbReference type="Gene3D" id="3.40.630.30">
    <property type="match status" value="1"/>
</dbReference>
<accession>A0A5C6V908</accession>
<dbReference type="SUPFAM" id="SSF55729">
    <property type="entry name" value="Acyl-CoA N-acyltransferases (Nat)"/>
    <property type="match status" value="1"/>
</dbReference>
<organism evidence="2 3">
    <name type="scientific">Metabacillus litoralis</name>
    <dbReference type="NCBI Taxonomy" id="152268"/>
    <lineage>
        <taxon>Bacteria</taxon>
        <taxon>Bacillati</taxon>
        <taxon>Bacillota</taxon>
        <taxon>Bacilli</taxon>
        <taxon>Bacillales</taxon>
        <taxon>Bacillaceae</taxon>
        <taxon>Metabacillus</taxon>
    </lineage>
</organism>
<evidence type="ECO:0000259" key="1">
    <source>
        <dbReference type="PROSITE" id="PS51186"/>
    </source>
</evidence>
<name>A0A5C6V908_9BACI</name>
<dbReference type="PANTHER" id="PTHR43792">
    <property type="entry name" value="GNAT FAMILY, PUTATIVE (AFU_ORTHOLOGUE AFUA_3G00765)-RELATED-RELATED"/>
    <property type="match status" value="1"/>
</dbReference>
<dbReference type="PROSITE" id="PS51186">
    <property type="entry name" value="GNAT"/>
    <property type="match status" value="1"/>
</dbReference>
<feature type="domain" description="N-acetyltransferase" evidence="1">
    <location>
        <begin position="9"/>
        <end position="159"/>
    </location>
</feature>
<dbReference type="InterPro" id="IPR016181">
    <property type="entry name" value="Acyl_CoA_acyltransferase"/>
</dbReference>
<sequence length="159" mass="18147">MYSIETPRLGFLPMTFEALEAAIYGEEKLQHFLGLKIIKGFIEPVHNERVFPIRLDKLRKDPELSKWYGFVVEKNSETVVGMMGYKNPPNEKGLIEIGYGITSQFQGMGYASEMAQKLMEWAFQQEGVKGITATNKIVKKLGMVLLKSNNETVDYIVYK</sequence>
<keyword evidence="3" id="KW-1185">Reference proteome</keyword>
<reference evidence="2 3" key="1">
    <citation type="journal article" date="2005" name="Int. J. Syst. Evol. Microbiol.">
        <title>Bacillus litoralis sp. nov., isolated from a tidal flat of the Yellow Sea in Korea.</title>
        <authorList>
            <person name="Yoon J.H."/>
            <person name="Oh T.K."/>
        </authorList>
    </citation>
    <scope>NUCLEOTIDE SEQUENCE [LARGE SCALE GENOMIC DNA]</scope>
    <source>
        <strain evidence="2 3">SW-211</strain>
    </source>
</reference>
<proteinExistence type="predicted"/>
<keyword evidence="2" id="KW-0808">Transferase</keyword>
<dbReference type="Proteomes" id="UP000321363">
    <property type="component" value="Unassembled WGS sequence"/>
</dbReference>
<dbReference type="InterPro" id="IPR000182">
    <property type="entry name" value="GNAT_dom"/>
</dbReference>
<protein>
    <submittedName>
        <fullName evidence="2">GNAT family N-acetyltransferase</fullName>
    </submittedName>
</protein>
<comment type="caution">
    <text evidence="2">The sequence shown here is derived from an EMBL/GenBank/DDBJ whole genome shotgun (WGS) entry which is preliminary data.</text>
</comment>
<dbReference type="CDD" id="cd04301">
    <property type="entry name" value="NAT_SF"/>
    <property type="match status" value="1"/>
</dbReference>